<dbReference type="Pfam" id="PF19788">
    <property type="entry name" value="DUF6272"/>
    <property type="match status" value="1"/>
</dbReference>
<dbReference type="RefSeq" id="WP_341417913.1">
    <property type="nucleotide sequence ID" value="NZ_JBBPCC010000016.1"/>
</dbReference>
<reference evidence="1 2" key="1">
    <citation type="submission" date="2024-04" db="EMBL/GenBank/DDBJ databases">
        <title>draft genome sequnece of Paenibacillus filicis.</title>
        <authorList>
            <person name="Kim D.-U."/>
        </authorList>
    </citation>
    <scope>NUCLEOTIDE SEQUENCE [LARGE SCALE GENOMIC DNA]</scope>
    <source>
        <strain evidence="1 2">KACC14197</strain>
    </source>
</reference>
<proteinExistence type="predicted"/>
<sequence length="182" mass="20508">MMINPLFEVQRFLQANRILISFSGKLTQGLIEEYGDAVKKYLEQAERPSSVVRDVFSIFIEQTQNIKNYCSSKEHSLLAERIASSSIVTIGQSEEGHFIHCGNLLENGDAAYLSEALDRLIALDKTELKRLYKEKLRELPDPDQPGAGIGLIEMSRKASKPLDYVITPIDQELSFFTLKAVI</sequence>
<keyword evidence="1" id="KW-0808">Transferase</keyword>
<keyword evidence="2" id="KW-1185">Reference proteome</keyword>
<evidence type="ECO:0000313" key="1">
    <source>
        <dbReference type="EMBL" id="MEK8130779.1"/>
    </source>
</evidence>
<comment type="caution">
    <text evidence="1">The sequence shown here is derived from an EMBL/GenBank/DDBJ whole genome shotgun (WGS) entry which is preliminary data.</text>
</comment>
<dbReference type="GO" id="GO:0016301">
    <property type="term" value="F:kinase activity"/>
    <property type="evidence" value="ECO:0007669"/>
    <property type="project" value="UniProtKB-KW"/>
</dbReference>
<gene>
    <name evidence="1" type="ORF">WMW72_23000</name>
</gene>
<evidence type="ECO:0000313" key="2">
    <source>
        <dbReference type="Proteomes" id="UP001469365"/>
    </source>
</evidence>
<dbReference type="InterPro" id="IPR046239">
    <property type="entry name" value="DUF6272"/>
</dbReference>
<protein>
    <submittedName>
        <fullName evidence="1">SiaB family protein kinase</fullName>
    </submittedName>
</protein>
<dbReference type="Proteomes" id="UP001469365">
    <property type="component" value="Unassembled WGS sequence"/>
</dbReference>
<keyword evidence="1" id="KW-0418">Kinase</keyword>
<dbReference type="EMBL" id="JBBPCC010000016">
    <property type="protein sequence ID" value="MEK8130779.1"/>
    <property type="molecule type" value="Genomic_DNA"/>
</dbReference>
<organism evidence="1 2">
    <name type="scientific">Paenibacillus filicis</name>
    <dbReference type="NCBI Taxonomy" id="669464"/>
    <lineage>
        <taxon>Bacteria</taxon>
        <taxon>Bacillati</taxon>
        <taxon>Bacillota</taxon>
        <taxon>Bacilli</taxon>
        <taxon>Bacillales</taxon>
        <taxon>Paenibacillaceae</taxon>
        <taxon>Paenibacillus</taxon>
    </lineage>
</organism>
<name>A0ABU9DPI7_9BACL</name>
<accession>A0ABU9DPI7</accession>
<dbReference type="NCBIfam" id="NF038262">
    <property type="entry name" value="SiaB_fam_kinase"/>
    <property type="match status" value="1"/>
</dbReference>